<proteinExistence type="predicted"/>
<protein>
    <submittedName>
        <fullName evidence="2">Uncharacterized protein</fullName>
    </submittedName>
</protein>
<evidence type="ECO:0000313" key="3">
    <source>
        <dbReference type="Proteomes" id="UP001642540"/>
    </source>
</evidence>
<dbReference type="Proteomes" id="UP001642540">
    <property type="component" value="Unassembled WGS sequence"/>
</dbReference>
<keyword evidence="3" id="KW-1185">Reference proteome</keyword>
<name>A0ABP1QJF6_9HEXA</name>
<evidence type="ECO:0000313" key="2">
    <source>
        <dbReference type="EMBL" id="CAL8104419.1"/>
    </source>
</evidence>
<feature type="compositionally biased region" description="Pro residues" evidence="1">
    <location>
        <begin position="7"/>
        <end position="17"/>
    </location>
</feature>
<organism evidence="2 3">
    <name type="scientific">Orchesella dallaii</name>
    <dbReference type="NCBI Taxonomy" id="48710"/>
    <lineage>
        <taxon>Eukaryota</taxon>
        <taxon>Metazoa</taxon>
        <taxon>Ecdysozoa</taxon>
        <taxon>Arthropoda</taxon>
        <taxon>Hexapoda</taxon>
        <taxon>Collembola</taxon>
        <taxon>Entomobryomorpha</taxon>
        <taxon>Entomobryoidea</taxon>
        <taxon>Orchesellidae</taxon>
        <taxon>Orchesellinae</taxon>
        <taxon>Orchesella</taxon>
    </lineage>
</organism>
<evidence type="ECO:0000256" key="1">
    <source>
        <dbReference type="SAM" id="MobiDB-lite"/>
    </source>
</evidence>
<feature type="region of interest" description="Disordered" evidence="1">
    <location>
        <begin position="401"/>
        <end position="423"/>
    </location>
</feature>
<feature type="compositionally biased region" description="Gly residues" evidence="1">
    <location>
        <begin position="401"/>
        <end position="416"/>
    </location>
</feature>
<feature type="region of interest" description="Disordered" evidence="1">
    <location>
        <begin position="1"/>
        <end position="62"/>
    </location>
</feature>
<feature type="compositionally biased region" description="Polar residues" evidence="1">
    <location>
        <begin position="537"/>
        <end position="548"/>
    </location>
</feature>
<sequence>MATQEPKPAPPLAPPNVEPEKKPVVPAATTIAGGNPDPNGNPEKQPVPPLPAGEAVDPTTTPNVGDVEGEVAIGIDPCLTQPGEGEGPSAVGAENVGQEALGQIIPLSQEPSTIISYPIKKYRRHHFIKHEVCIPDKNRKPRPVPKGKPSYIKKKTALEKRQDSSIAFVMPKLEDPEVLALRRTNKMVQKLIKYMKKSWKVRIDRKQEERELEHRTLASVYTRKPEDWMERVKTREVRAQLTGFFSPMDVPYDDLIDLELDTALLTFKNLPPDLKITAARWIRARLRKEELKKKRDAYLPRLPHGKVKRPSYNKGRLIKDPGGTAKVDEFCRVAEGFQKVTRGNTTFSKALKEWSQKKETESYSMNSGFGVVREGMFDYNKREPSESIKSVVRGAVQGSVGSGAGRVSGGDEGFGGRQTDHRPSIVDGRKYQRDMLHFEKIMSCIYDIMKSLLSIKSKQLESKFPLPPAAVSQIRERSPDRVVKRKEVPLLILQRELQQYAKRDSVVGFGRKSFDYAGRRSIVTMEASYPEEKTHNKNNPEPTLSHSTAKMPKAPLNTNIRQSLADLGNKMPRKSMDIKTRFRESVAGTLDLTDVINLSPVRWALPCF</sequence>
<dbReference type="EMBL" id="CAXLJM020000035">
    <property type="protein sequence ID" value="CAL8104419.1"/>
    <property type="molecule type" value="Genomic_DNA"/>
</dbReference>
<reference evidence="2 3" key="1">
    <citation type="submission" date="2024-08" db="EMBL/GenBank/DDBJ databases">
        <authorList>
            <person name="Cucini C."/>
            <person name="Frati F."/>
        </authorList>
    </citation>
    <scope>NUCLEOTIDE SEQUENCE [LARGE SCALE GENOMIC DNA]</scope>
</reference>
<feature type="region of interest" description="Disordered" evidence="1">
    <location>
        <begin position="529"/>
        <end position="551"/>
    </location>
</feature>
<gene>
    <name evidence="2" type="ORF">ODALV1_LOCUS11753</name>
</gene>
<accession>A0ABP1QJF6</accession>
<comment type="caution">
    <text evidence="2">The sequence shown here is derived from an EMBL/GenBank/DDBJ whole genome shotgun (WGS) entry which is preliminary data.</text>
</comment>